<evidence type="ECO:0000313" key="4">
    <source>
        <dbReference type="Proteomes" id="UP001472866"/>
    </source>
</evidence>
<accession>A0AAX4P4R2</accession>
<feature type="region of interest" description="Disordered" evidence="2">
    <location>
        <begin position="122"/>
        <end position="339"/>
    </location>
</feature>
<proteinExistence type="predicted"/>
<feature type="compositionally biased region" description="Polar residues" evidence="2">
    <location>
        <begin position="748"/>
        <end position="758"/>
    </location>
</feature>
<keyword evidence="4" id="KW-1185">Reference proteome</keyword>
<dbReference type="EMBL" id="CP151503">
    <property type="protein sequence ID" value="WZN60883.1"/>
    <property type="molecule type" value="Genomic_DNA"/>
</dbReference>
<feature type="compositionally biased region" description="Basic and acidic residues" evidence="2">
    <location>
        <begin position="308"/>
        <end position="339"/>
    </location>
</feature>
<sequence>MDIQSLRDQAKEARQKAELQFLTMAAHGDSLKKQQELQKDLLPKKSSYNVGLGDKSPGGRGLEMRRLQAEQMEQRVKDMKRQLASRTWYDGSTLRPEEESLFSGMADDKPKADPLDEIFKFAKHAPPPPKETIVEAAQAKQRASDAAAAPAPPAPSITRPLPVSELSTFEIPTTSKTTTLEPPEEPSMKLFSKPPPSFQKDPPPFPAADAESDGGFESWLERANASTPLGGAGYPEMYPPPPPPLFQSSRRQGAEGEGGAGAPKSSRHKSGRRSKHKSSRRSRKEAKEQAKAEEAEQAKATGAVEEGSSDKENKSSKPKDGLDGVSEHSKRVASVHELEKERDALRQDIALLAAAVQQNQAQGPPPPQAPVIVQTYPMPQQQPSVPPAVAPAAQEPRPEAKEIAAGFVESRRTESSNEDLMRMFNSAFNSGDLELKKYLQHEVLRLRKRNDFLESERVDLLTTKAEHKRVSAEHIAVKAELETLRSDAARMREENARLQGLNDILTEEVKRGSDGRDDTTSLEAELASLRLMNNKLKSANKDLLEEQRNKGSAEQQLLERISELEAAKSSTPVRRLESQVASLQNENLEKEEELNELQERAAQIDRLREENAALELQLVEHRMRFVQEIPLEGKLKDAADEVDRVRSENALLAEQAKSLAALNDELKSTRKVLESKCSMYEKVLQEANLLTAGITMFDPTGNLAEKNKKEMASAVKGYIAQEYGLPQFQASGGEAAAASGSSPDKAQGTPQRSPSQSPHGKLIMQTGKENIQSYLVKASTRRDFMRMAKNGAVKALLARANDLEIEFSDLVFKRDAAGTLKKFILVVTKKSVYLLTSDTYGCEWTCAFGDLFHMGWDSQVVEDLTFKASKSVDLCIQSPRRDIVIGTILTLLENSEGSFQVKKDISSFNLLRAV</sequence>
<feature type="region of interest" description="Disordered" evidence="2">
    <location>
        <begin position="42"/>
        <end position="61"/>
    </location>
</feature>
<organism evidence="3 4">
    <name type="scientific">Chloropicon roscoffensis</name>
    <dbReference type="NCBI Taxonomy" id="1461544"/>
    <lineage>
        <taxon>Eukaryota</taxon>
        <taxon>Viridiplantae</taxon>
        <taxon>Chlorophyta</taxon>
        <taxon>Chloropicophyceae</taxon>
        <taxon>Chloropicales</taxon>
        <taxon>Chloropicaceae</taxon>
        <taxon>Chloropicon</taxon>
    </lineage>
</organism>
<evidence type="ECO:0000313" key="3">
    <source>
        <dbReference type="EMBL" id="WZN60883.1"/>
    </source>
</evidence>
<feature type="region of interest" description="Disordered" evidence="2">
    <location>
        <begin position="732"/>
        <end position="761"/>
    </location>
</feature>
<dbReference type="AlphaFoldDB" id="A0AAX4P4R2"/>
<protein>
    <submittedName>
        <fullName evidence="3">Uncharacterized protein</fullName>
    </submittedName>
</protein>
<feature type="compositionally biased region" description="Pro residues" evidence="2">
    <location>
        <begin position="193"/>
        <end position="206"/>
    </location>
</feature>
<keyword evidence="1" id="KW-0175">Coiled coil</keyword>
<feature type="coiled-coil region" evidence="1">
    <location>
        <begin position="436"/>
        <end position="676"/>
    </location>
</feature>
<dbReference type="Proteomes" id="UP001472866">
    <property type="component" value="Chromosome 03"/>
</dbReference>
<feature type="compositionally biased region" description="Low complexity" evidence="2">
    <location>
        <begin position="732"/>
        <end position="742"/>
    </location>
</feature>
<feature type="compositionally biased region" description="Basic residues" evidence="2">
    <location>
        <begin position="265"/>
        <end position="284"/>
    </location>
</feature>
<name>A0AAX4P4R2_9CHLO</name>
<gene>
    <name evidence="3" type="ORF">HKI87_03g24170</name>
</gene>
<evidence type="ECO:0000256" key="1">
    <source>
        <dbReference type="SAM" id="Coils"/>
    </source>
</evidence>
<feature type="compositionally biased region" description="Basic and acidic residues" evidence="2">
    <location>
        <begin position="285"/>
        <end position="297"/>
    </location>
</feature>
<dbReference type="PANTHER" id="PTHR45615">
    <property type="entry name" value="MYOSIN HEAVY CHAIN, NON-MUSCLE"/>
    <property type="match status" value="1"/>
</dbReference>
<feature type="compositionally biased region" description="Low complexity" evidence="2">
    <location>
        <begin position="136"/>
        <end position="149"/>
    </location>
</feature>
<feature type="compositionally biased region" description="Polar residues" evidence="2">
    <location>
        <begin position="165"/>
        <end position="180"/>
    </location>
</feature>
<reference evidence="3 4" key="1">
    <citation type="submission" date="2024-03" db="EMBL/GenBank/DDBJ databases">
        <title>Complete genome sequence of the green alga Chloropicon roscoffensis RCC1871.</title>
        <authorList>
            <person name="Lemieux C."/>
            <person name="Pombert J.-F."/>
            <person name="Otis C."/>
            <person name="Turmel M."/>
        </authorList>
    </citation>
    <scope>NUCLEOTIDE SEQUENCE [LARGE SCALE GENOMIC DNA]</scope>
    <source>
        <strain evidence="3 4">RCC1871</strain>
    </source>
</reference>
<dbReference type="PANTHER" id="PTHR45615:SF80">
    <property type="entry name" value="GRIP DOMAIN-CONTAINING PROTEIN"/>
    <property type="match status" value="1"/>
</dbReference>
<evidence type="ECO:0000256" key="2">
    <source>
        <dbReference type="SAM" id="MobiDB-lite"/>
    </source>
</evidence>